<comment type="caution">
    <text evidence="4">The sequence shown here is derived from an EMBL/GenBank/DDBJ whole genome shotgun (WGS) entry which is preliminary data.</text>
</comment>
<feature type="domain" description="ATPase AAA-type core" evidence="3">
    <location>
        <begin position="240"/>
        <end position="371"/>
    </location>
</feature>
<feature type="domain" description="Endonuclease GajA/Old nuclease/RecF-like AAA" evidence="2">
    <location>
        <begin position="53"/>
        <end position="98"/>
    </location>
</feature>
<evidence type="ECO:0000256" key="1">
    <source>
        <dbReference type="SAM" id="MobiDB-lite"/>
    </source>
</evidence>
<sequence length="423" mass="46890">MFRDPIHPLRRWTAPSIPGKCMGTCQRYLCASLRAGRQSRRSGFAEVNTVYESLLIKNFRCFPKIAFDNLQRVNLIAGENNVGKSAVLEALWLLGTPNQPELARNLSAIRGQKHLDPEDLLSDLFHGFDTSQPASISAMGAWGNGRRSLAIRQREHSTSTSLTDKNGQSGSQDHAQNYLTTHSPLEIVFDYTDENGDLHTSTGHWLQFQGTLPQMGMFLGAQVFQEGIQAQRDTSVNLPASVYLPPSSLRELAQEDVSLYSSLEVKGQSDFVLQALRQIDERIERITAAVIKSPMLHVNIGIDRLVSVAMLGDGASRFLSMVLRFQVAQDGMMLIDEVENGVHYTKLAAVWQQIHALADRFNVQVFATTHSRECIAAAHQAFQSSSDIGIALHRIDMEQGVPAAKTYGYDGIEYALDEGFAVR</sequence>
<dbReference type="GO" id="GO:0005524">
    <property type="term" value="F:ATP binding"/>
    <property type="evidence" value="ECO:0007669"/>
    <property type="project" value="InterPro"/>
</dbReference>
<dbReference type="PANTHER" id="PTHR43581">
    <property type="entry name" value="ATP/GTP PHOSPHATASE"/>
    <property type="match status" value="1"/>
</dbReference>
<feature type="compositionally biased region" description="Polar residues" evidence="1">
    <location>
        <begin position="158"/>
        <end position="175"/>
    </location>
</feature>
<dbReference type="Pfam" id="PF13175">
    <property type="entry name" value="AAA_15"/>
    <property type="match status" value="1"/>
</dbReference>
<feature type="region of interest" description="Disordered" evidence="1">
    <location>
        <begin position="153"/>
        <end position="175"/>
    </location>
</feature>
<dbReference type="Gene3D" id="3.40.50.300">
    <property type="entry name" value="P-loop containing nucleotide triphosphate hydrolases"/>
    <property type="match status" value="2"/>
</dbReference>
<protein>
    <submittedName>
        <fullName evidence="4">AAA family ATPase</fullName>
    </submittedName>
</protein>
<dbReference type="InterPro" id="IPR027417">
    <property type="entry name" value="P-loop_NTPase"/>
</dbReference>
<dbReference type="PANTHER" id="PTHR43581:SF4">
    <property type="entry name" value="ATP_GTP PHOSPHATASE"/>
    <property type="match status" value="1"/>
</dbReference>
<proteinExistence type="predicted"/>
<accession>A0A6B1DWI3</accession>
<dbReference type="SUPFAM" id="SSF52540">
    <property type="entry name" value="P-loop containing nucleoside triphosphate hydrolases"/>
    <property type="match status" value="1"/>
</dbReference>
<dbReference type="AlphaFoldDB" id="A0A6B1DWI3"/>
<dbReference type="Pfam" id="PF13304">
    <property type="entry name" value="AAA_21"/>
    <property type="match status" value="1"/>
</dbReference>
<dbReference type="InterPro" id="IPR051396">
    <property type="entry name" value="Bact_Antivir_Def_Nuclease"/>
</dbReference>
<evidence type="ECO:0000313" key="4">
    <source>
        <dbReference type="EMBL" id="MYD91711.1"/>
    </source>
</evidence>
<evidence type="ECO:0000259" key="3">
    <source>
        <dbReference type="Pfam" id="PF13304"/>
    </source>
</evidence>
<gene>
    <name evidence="4" type="ORF">F4Y08_15495</name>
</gene>
<dbReference type="EMBL" id="VXPY01000109">
    <property type="protein sequence ID" value="MYD91711.1"/>
    <property type="molecule type" value="Genomic_DNA"/>
</dbReference>
<evidence type="ECO:0000259" key="2">
    <source>
        <dbReference type="Pfam" id="PF13175"/>
    </source>
</evidence>
<dbReference type="InterPro" id="IPR003959">
    <property type="entry name" value="ATPase_AAA_core"/>
</dbReference>
<dbReference type="InterPro" id="IPR041685">
    <property type="entry name" value="AAA_GajA/Old/RecF-like"/>
</dbReference>
<name>A0A6B1DWI3_9CHLR</name>
<reference evidence="4" key="1">
    <citation type="submission" date="2019-09" db="EMBL/GenBank/DDBJ databases">
        <title>Characterisation of the sponge microbiome using genome-centric metagenomics.</title>
        <authorList>
            <person name="Engelberts J.P."/>
            <person name="Robbins S.J."/>
            <person name="De Goeij J.M."/>
            <person name="Aranda M."/>
            <person name="Bell S.C."/>
            <person name="Webster N.S."/>
        </authorList>
    </citation>
    <scope>NUCLEOTIDE SEQUENCE</scope>
    <source>
        <strain evidence="4">SB0662_bin_9</strain>
    </source>
</reference>
<organism evidence="4">
    <name type="scientific">Caldilineaceae bacterium SB0662_bin_9</name>
    <dbReference type="NCBI Taxonomy" id="2605258"/>
    <lineage>
        <taxon>Bacteria</taxon>
        <taxon>Bacillati</taxon>
        <taxon>Chloroflexota</taxon>
        <taxon>Caldilineae</taxon>
        <taxon>Caldilineales</taxon>
        <taxon>Caldilineaceae</taxon>
    </lineage>
</organism>
<dbReference type="GO" id="GO:0016887">
    <property type="term" value="F:ATP hydrolysis activity"/>
    <property type="evidence" value="ECO:0007669"/>
    <property type="project" value="InterPro"/>
</dbReference>